<reference evidence="14" key="1">
    <citation type="submission" date="2016-12" db="EMBL/GenBank/DDBJ databases">
        <authorList>
            <person name="Rodrigo-Torres L."/>
            <person name="Arahal R.D."/>
            <person name="Lucena T."/>
        </authorList>
    </citation>
    <scope>NUCLEOTIDE SEQUENCE [LARGE SCALE GENOMIC DNA]</scope>
</reference>
<name>A0A1M7YV79_9VIBR</name>
<evidence type="ECO:0000256" key="5">
    <source>
        <dbReference type="ARBA" id="ARBA00022553"/>
    </source>
</evidence>
<evidence type="ECO:0000256" key="7">
    <source>
        <dbReference type="ARBA" id="ARBA00022741"/>
    </source>
</evidence>
<comment type="catalytic activity">
    <reaction evidence="1">
        <text>ATP + protein L-histidine = ADP + protein N-phospho-L-histidine.</text>
        <dbReference type="EC" id="2.7.13.3"/>
    </reaction>
</comment>
<evidence type="ECO:0000256" key="4">
    <source>
        <dbReference type="ARBA" id="ARBA00022475"/>
    </source>
</evidence>
<keyword evidence="4" id="KW-1003">Cell membrane</keyword>
<feature type="domain" description="Histidine kinase" evidence="11">
    <location>
        <begin position="313"/>
        <end position="530"/>
    </location>
</feature>
<keyword evidence="6 13" id="KW-0808">Transferase</keyword>
<dbReference type="PRINTS" id="PR00344">
    <property type="entry name" value="BCTRLSENSOR"/>
</dbReference>
<evidence type="ECO:0000256" key="2">
    <source>
        <dbReference type="ARBA" id="ARBA00004651"/>
    </source>
</evidence>
<dbReference type="Pfam" id="PF02518">
    <property type="entry name" value="HATPase_c"/>
    <property type="match status" value="1"/>
</dbReference>
<evidence type="ECO:0000256" key="9">
    <source>
        <dbReference type="ARBA" id="ARBA00022840"/>
    </source>
</evidence>
<keyword evidence="8" id="KW-0418">Kinase</keyword>
<dbReference type="AlphaFoldDB" id="A0A1M7YV79"/>
<feature type="domain" description="HAMP" evidence="12">
    <location>
        <begin position="253"/>
        <end position="305"/>
    </location>
</feature>
<sequence length="537" mass="62027">MFRSFAGLWLLVFVPLFLLLYPFKYNPIHIFNETIEKKRYVHLYSGTFSLIEQQLSHIPQTKWQNQISILATHFGYALSLKSIDTLTLSENQKEALSRHDIVFINAEPEFLLKRIPHSQMVVSLDVDLTQEEDISRATSGAIFLLQQAFIKTPQAQWTKLIQQLTPRFNFNLRLVPAQSIQFSSKELRQWSEQRGIWRFNTEQQLVLYIRLPNKNTILVAESLPYSSISPTTVFILILIFVLFISVSMFFWIYPLWRALARFSHVATKFGTGQLSLRAPIPHISIVAKLSVVFNQMAQRIEDSVKGQRTLTNAIAHDFRQPLYRMKFAFEMLNDTSLSDHEHSRYRQSIENNMQELDHLIHQTLQLSRYSSNNEHIRFSEHPLDRFLRKECDQVSLEYPSLSVSLTVSPEMQSRLIRFDPTAMRRAVNNLISNACRYAQTTIEIKLYAVHKSSDLRIEVCDDGPGIPPKQHQTIFEPFRQLEDEQRDQHSGHGLGLAIVAQIARWHGGSAYATEAATGGARFVIQLPVQQKNCQDPS</sequence>
<evidence type="ECO:0000259" key="12">
    <source>
        <dbReference type="PROSITE" id="PS50885"/>
    </source>
</evidence>
<dbReference type="OrthoDB" id="9804645at2"/>
<dbReference type="PANTHER" id="PTHR44936">
    <property type="entry name" value="SENSOR PROTEIN CREC"/>
    <property type="match status" value="1"/>
</dbReference>
<dbReference type="PROSITE" id="PS50885">
    <property type="entry name" value="HAMP"/>
    <property type="match status" value="1"/>
</dbReference>
<feature type="transmembrane region" description="Helical" evidence="10">
    <location>
        <begin position="233"/>
        <end position="253"/>
    </location>
</feature>
<dbReference type="SMART" id="SM00387">
    <property type="entry name" value="HATPase_c"/>
    <property type="match status" value="1"/>
</dbReference>
<evidence type="ECO:0000256" key="1">
    <source>
        <dbReference type="ARBA" id="ARBA00000085"/>
    </source>
</evidence>
<dbReference type="InterPro" id="IPR036097">
    <property type="entry name" value="HisK_dim/P_sf"/>
</dbReference>
<keyword evidence="10" id="KW-0812">Transmembrane</keyword>
<evidence type="ECO:0000313" key="13">
    <source>
        <dbReference type="EMBL" id="SHO56569.1"/>
    </source>
</evidence>
<dbReference type="Gene3D" id="3.30.565.10">
    <property type="entry name" value="Histidine kinase-like ATPase, C-terminal domain"/>
    <property type="match status" value="1"/>
</dbReference>
<dbReference type="SUPFAM" id="SSF47384">
    <property type="entry name" value="Homodimeric domain of signal transducing histidine kinase"/>
    <property type="match status" value="1"/>
</dbReference>
<dbReference type="PANTHER" id="PTHR44936:SF10">
    <property type="entry name" value="SENSOR PROTEIN RSTB"/>
    <property type="match status" value="1"/>
</dbReference>
<dbReference type="GO" id="GO:0005524">
    <property type="term" value="F:ATP binding"/>
    <property type="evidence" value="ECO:0007669"/>
    <property type="project" value="UniProtKB-KW"/>
</dbReference>
<proteinExistence type="predicted"/>
<dbReference type="CDD" id="cd00082">
    <property type="entry name" value="HisKA"/>
    <property type="match status" value="1"/>
</dbReference>
<keyword evidence="10" id="KW-1133">Transmembrane helix</keyword>
<dbReference type="STRING" id="1117707.VQ7734_02338"/>
<keyword evidence="10" id="KW-0472">Membrane</keyword>
<dbReference type="EMBL" id="FRFG01000026">
    <property type="protein sequence ID" value="SHO56569.1"/>
    <property type="molecule type" value="Genomic_DNA"/>
</dbReference>
<accession>A0A1M7YV79</accession>
<dbReference type="SUPFAM" id="SSF55874">
    <property type="entry name" value="ATPase domain of HSP90 chaperone/DNA topoisomerase II/histidine kinase"/>
    <property type="match status" value="1"/>
</dbReference>
<keyword evidence="14" id="KW-1185">Reference proteome</keyword>
<evidence type="ECO:0000256" key="10">
    <source>
        <dbReference type="SAM" id="Phobius"/>
    </source>
</evidence>
<evidence type="ECO:0000259" key="11">
    <source>
        <dbReference type="PROSITE" id="PS50109"/>
    </source>
</evidence>
<dbReference type="SMART" id="SM00388">
    <property type="entry name" value="HisKA"/>
    <property type="match status" value="1"/>
</dbReference>
<keyword evidence="9" id="KW-0067">ATP-binding</keyword>
<dbReference type="Pfam" id="PF00512">
    <property type="entry name" value="HisKA"/>
    <property type="match status" value="1"/>
</dbReference>
<protein>
    <recommendedName>
        <fullName evidence="3">histidine kinase</fullName>
        <ecNumber evidence="3">2.7.13.3</ecNumber>
    </recommendedName>
</protein>
<dbReference type="InterPro" id="IPR005467">
    <property type="entry name" value="His_kinase_dom"/>
</dbReference>
<dbReference type="InterPro" id="IPR036890">
    <property type="entry name" value="HATPase_C_sf"/>
</dbReference>
<dbReference type="Gene3D" id="6.10.340.10">
    <property type="match status" value="1"/>
</dbReference>
<dbReference type="Gene3D" id="1.10.287.130">
    <property type="match status" value="1"/>
</dbReference>
<gene>
    <name evidence="13" type="primary">rstB_2</name>
    <name evidence="13" type="ORF">VQ7734_02338</name>
</gene>
<evidence type="ECO:0000313" key="14">
    <source>
        <dbReference type="Proteomes" id="UP000184600"/>
    </source>
</evidence>
<dbReference type="Proteomes" id="UP000184600">
    <property type="component" value="Unassembled WGS sequence"/>
</dbReference>
<organism evidence="13 14">
    <name type="scientific">Vibrio quintilis</name>
    <dbReference type="NCBI Taxonomy" id="1117707"/>
    <lineage>
        <taxon>Bacteria</taxon>
        <taxon>Pseudomonadati</taxon>
        <taxon>Pseudomonadota</taxon>
        <taxon>Gammaproteobacteria</taxon>
        <taxon>Vibrionales</taxon>
        <taxon>Vibrionaceae</taxon>
        <taxon>Vibrio</taxon>
    </lineage>
</organism>
<evidence type="ECO:0000256" key="3">
    <source>
        <dbReference type="ARBA" id="ARBA00012438"/>
    </source>
</evidence>
<dbReference type="InterPro" id="IPR003660">
    <property type="entry name" value="HAMP_dom"/>
</dbReference>
<comment type="subcellular location">
    <subcellularLocation>
        <location evidence="2">Cell membrane</location>
        <topology evidence="2">Multi-pass membrane protein</topology>
    </subcellularLocation>
</comment>
<dbReference type="EC" id="2.7.13.3" evidence="3"/>
<dbReference type="GO" id="GO:0005886">
    <property type="term" value="C:plasma membrane"/>
    <property type="evidence" value="ECO:0007669"/>
    <property type="project" value="UniProtKB-SubCell"/>
</dbReference>
<dbReference type="InterPro" id="IPR003661">
    <property type="entry name" value="HisK_dim/P_dom"/>
</dbReference>
<dbReference type="GO" id="GO:0000155">
    <property type="term" value="F:phosphorelay sensor kinase activity"/>
    <property type="evidence" value="ECO:0007669"/>
    <property type="project" value="InterPro"/>
</dbReference>
<evidence type="ECO:0000256" key="6">
    <source>
        <dbReference type="ARBA" id="ARBA00022679"/>
    </source>
</evidence>
<dbReference type="InterPro" id="IPR004358">
    <property type="entry name" value="Sig_transdc_His_kin-like_C"/>
</dbReference>
<dbReference type="PROSITE" id="PS50109">
    <property type="entry name" value="HIS_KIN"/>
    <property type="match status" value="1"/>
</dbReference>
<dbReference type="InterPro" id="IPR050980">
    <property type="entry name" value="2C_sensor_his_kinase"/>
</dbReference>
<dbReference type="RefSeq" id="WP_073582654.1">
    <property type="nucleotide sequence ID" value="NZ_AP024897.1"/>
</dbReference>
<keyword evidence="7" id="KW-0547">Nucleotide-binding</keyword>
<dbReference type="InterPro" id="IPR003594">
    <property type="entry name" value="HATPase_dom"/>
</dbReference>
<keyword evidence="5" id="KW-0597">Phosphoprotein</keyword>
<evidence type="ECO:0000256" key="8">
    <source>
        <dbReference type="ARBA" id="ARBA00022777"/>
    </source>
</evidence>